<dbReference type="FunCoup" id="A7AUN6">
    <property type="interactions" value="356"/>
</dbReference>
<dbReference type="EMBL" id="AAXT01000003">
    <property type="protein sequence ID" value="EDO06647.1"/>
    <property type="molecule type" value="Genomic_DNA"/>
</dbReference>
<dbReference type="PROSITE" id="PS00678">
    <property type="entry name" value="WD_REPEATS_1"/>
    <property type="match status" value="1"/>
</dbReference>
<evidence type="ECO:0000256" key="2">
    <source>
        <dbReference type="ARBA" id="ARBA00022574"/>
    </source>
</evidence>
<keyword evidence="8" id="KW-1185">Reference proteome</keyword>
<reference evidence="7 8" key="1">
    <citation type="journal article" date="2007" name="PLoS Pathog.">
        <title>Genome sequence of Babesia bovis and comparative analysis of apicomplexan hemoprotozoa.</title>
        <authorList>
            <person name="Brayton K.A."/>
            <person name="Lau A.O.T."/>
            <person name="Herndon D.R."/>
            <person name="Hannick L."/>
            <person name="Kappmeyer L.S."/>
            <person name="Berens S.J."/>
            <person name="Bidwell S.L."/>
            <person name="Brown W.C."/>
            <person name="Crabtree J."/>
            <person name="Fadrosh D."/>
            <person name="Feldblum T."/>
            <person name="Forberger H.A."/>
            <person name="Haas B.J."/>
            <person name="Howell J.M."/>
            <person name="Khouri H."/>
            <person name="Koo H."/>
            <person name="Mann D.J."/>
            <person name="Norimine J."/>
            <person name="Paulsen I.T."/>
            <person name="Radune D."/>
            <person name="Ren Q."/>
            <person name="Smith R.K. Jr."/>
            <person name="Suarez C.E."/>
            <person name="White O."/>
            <person name="Wortman J.R."/>
            <person name="Knowles D.P. Jr."/>
            <person name="McElwain T.F."/>
            <person name="Nene V.M."/>
        </authorList>
    </citation>
    <scope>NUCLEOTIDE SEQUENCE [LARGE SCALE GENOMIC DNA]</scope>
    <source>
        <strain evidence="7">T2Bo</strain>
    </source>
</reference>
<dbReference type="PROSITE" id="PS50294">
    <property type="entry name" value="WD_REPEATS_REGION"/>
    <property type="match status" value="1"/>
</dbReference>
<sequence length="430" mass="48280">MEEDVVDIMDTEVPDIVEENMEDDSEEMENNKAPLVWTKDIRPLKEDEVLEVSPGCYDMLHTITVDWPCLSFDVFADELGACRVQFPHTCYVIAGTQPDGNSKKEAAIHLMKWSNLSNNEAMDLTDDESDEESEAVLKCSSIRHPGIVNRIRCCPQSNRLVCTMADTGKVHIWDVDDQKRRLDDKGNENYMEKGKPIYTCSAHKTEGYAVGWSHVNTGALATGDCNGVIVLWNPVEANWNNVEYFKAAQSVEDIQWSPKDDHIFASACCDGYVRLHDTRTPKNPVASIVVCDGEIKDVNSIAWNHNQNNLLATGDDTGAGTIFDLRFPEEHVAKLIWHKEPITSIAWHPTDPAVCIASSRDDSVSIWDMSVESESVDELQESEQKIPQQLMFLHMGQTEITEVMFHKQIPGVAITTSVDGFNIFKCINID</sequence>
<dbReference type="PANTHER" id="PTHR45903:SF1">
    <property type="entry name" value="GLUTAMATE-RICH WD REPEAT-CONTAINING PROTEIN 1"/>
    <property type="match status" value="1"/>
</dbReference>
<feature type="repeat" description="WD" evidence="5">
    <location>
        <begin position="335"/>
        <end position="377"/>
    </location>
</feature>
<keyword evidence="3" id="KW-0677">Repeat</keyword>
<evidence type="ECO:0000259" key="6">
    <source>
        <dbReference type="Pfam" id="PF12265"/>
    </source>
</evidence>
<dbReference type="InterPro" id="IPR036322">
    <property type="entry name" value="WD40_repeat_dom_sf"/>
</dbReference>
<evidence type="ECO:0000256" key="1">
    <source>
        <dbReference type="ARBA" id="ARBA00004123"/>
    </source>
</evidence>
<dbReference type="GO" id="GO:0042254">
    <property type="term" value="P:ribosome biogenesis"/>
    <property type="evidence" value="ECO:0007669"/>
    <property type="project" value="TreeGrafter"/>
</dbReference>
<evidence type="ECO:0000313" key="8">
    <source>
        <dbReference type="Proteomes" id="UP000002173"/>
    </source>
</evidence>
<evidence type="ECO:0000313" key="7">
    <source>
        <dbReference type="EMBL" id="EDO06647.1"/>
    </source>
</evidence>
<organism evidence="7 8">
    <name type="scientific">Babesia bovis</name>
    <dbReference type="NCBI Taxonomy" id="5865"/>
    <lineage>
        <taxon>Eukaryota</taxon>
        <taxon>Sar</taxon>
        <taxon>Alveolata</taxon>
        <taxon>Apicomplexa</taxon>
        <taxon>Aconoidasida</taxon>
        <taxon>Piroplasmida</taxon>
        <taxon>Babesiidae</taxon>
        <taxon>Babesia</taxon>
    </lineage>
</organism>
<dbReference type="InterPro" id="IPR019775">
    <property type="entry name" value="WD40_repeat_CS"/>
</dbReference>
<keyword evidence="4" id="KW-0539">Nucleus</keyword>
<comment type="subcellular location">
    <subcellularLocation>
        <location evidence="1">Nucleus</location>
    </subcellularLocation>
</comment>
<dbReference type="VEuPathDB" id="PiroplasmaDB:BBOV_II006970"/>
<dbReference type="InterPro" id="IPR022052">
    <property type="entry name" value="Histone-bd_RBBP4-like_N"/>
</dbReference>
<proteinExistence type="predicted"/>
<dbReference type="Pfam" id="PF00400">
    <property type="entry name" value="WD40"/>
    <property type="match status" value="2"/>
</dbReference>
<accession>A7AUN6</accession>
<gene>
    <name evidence="7" type="ORF">BBOV_II006970</name>
</gene>
<dbReference type="PANTHER" id="PTHR45903">
    <property type="entry name" value="GLUTAMATE-RICH WD REPEAT-CONTAINING PROTEIN 1"/>
    <property type="match status" value="1"/>
</dbReference>
<keyword evidence="2 5" id="KW-0853">WD repeat</keyword>
<dbReference type="InterPro" id="IPR001680">
    <property type="entry name" value="WD40_rpt"/>
</dbReference>
<evidence type="ECO:0000256" key="3">
    <source>
        <dbReference type="ARBA" id="ARBA00022737"/>
    </source>
</evidence>
<dbReference type="InterPro" id="IPR051972">
    <property type="entry name" value="Glutamate-rich_WD_repeat"/>
</dbReference>
<dbReference type="Pfam" id="PF12265">
    <property type="entry name" value="CAF1C_H4-bd"/>
    <property type="match status" value="1"/>
</dbReference>
<dbReference type="STRING" id="5865.A7AUN6"/>
<dbReference type="SUPFAM" id="SSF50978">
    <property type="entry name" value="WD40 repeat-like"/>
    <property type="match status" value="1"/>
</dbReference>
<dbReference type="Gene3D" id="2.130.10.10">
    <property type="entry name" value="YVTN repeat-like/Quinoprotein amine dehydrogenase"/>
    <property type="match status" value="1"/>
</dbReference>
<dbReference type="Proteomes" id="UP000002173">
    <property type="component" value="Chromosome 2"/>
</dbReference>
<dbReference type="PROSITE" id="PS50082">
    <property type="entry name" value="WD_REPEATS_2"/>
    <property type="match status" value="1"/>
</dbReference>
<comment type="caution">
    <text evidence="7">The sequence shown here is derived from an EMBL/GenBank/DDBJ whole genome shotgun (WGS) entry which is preliminary data.</text>
</comment>
<evidence type="ECO:0000256" key="5">
    <source>
        <dbReference type="PROSITE-ProRule" id="PRU00221"/>
    </source>
</evidence>
<feature type="domain" description="Histone-binding protein RBBP4-like N-terminal" evidence="6">
    <location>
        <begin position="47"/>
        <end position="116"/>
    </location>
</feature>
<dbReference type="InParanoid" id="A7AUN6"/>
<dbReference type="SMART" id="SM00320">
    <property type="entry name" value="WD40"/>
    <property type="match status" value="5"/>
</dbReference>
<evidence type="ECO:0000256" key="4">
    <source>
        <dbReference type="ARBA" id="ARBA00023242"/>
    </source>
</evidence>
<dbReference type="KEGG" id="bbo:BBOV_II006970"/>
<dbReference type="GeneID" id="5478449"/>
<dbReference type="eggNOG" id="KOG0302">
    <property type="taxonomic scope" value="Eukaryota"/>
</dbReference>
<dbReference type="AlphaFoldDB" id="A7AUN6"/>
<dbReference type="GO" id="GO:0005730">
    <property type="term" value="C:nucleolus"/>
    <property type="evidence" value="ECO:0007669"/>
    <property type="project" value="TreeGrafter"/>
</dbReference>
<dbReference type="InterPro" id="IPR015943">
    <property type="entry name" value="WD40/YVTN_repeat-like_dom_sf"/>
</dbReference>
<protein>
    <submittedName>
        <fullName evidence="7">WD domain, G-beta repeat containing protein</fullName>
    </submittedName>
</protein>
<dbReference type="OMA" id="RHWKPNA"/>
<name>A7AUN6_BABBO</name>